<sequence length="242" mass="27029">MMAGSDAPTMTPEALSKGNLEPWHLSVYVGENVEAETIIDLMYTFSPLMLSMVPELATCISCRCNIFYSASITDDAIGIYKSCKCNQRKGGKPSDFKRALNKPELCRTLRALSTVSAAFEVVLAYLHCYLEPSVAKLAIAVWVPSRELRLQRSGKYTDLDYCISKLLDDLHGDLSRYCINGNTSLHFAIITDEYTCKKLFNCVCKYIDTLLVMTSQPESVDMVRARQLAHEGVTTFESEGYP</sequence>
<dbReference type="EMBL" id="JXTI01000131">
    <property type="protein sequence ID" value="KWX12182.1"/>
    <property type="molecule type" value="Genomic_DNA"/>
</dbReference>
<reference evidence="1 2" key="1">
    <citation type="journal article" date="2015" name="Mol. Biochem. Parasitol.">
        <title>Identification of polymorphic genes for use in assemblage B genotyping assays through comparative genomics of multiple assemblage B Giardia duodenalis isolates.</title>
        <authorList>
            <person name="Wielinga C."/>
            <person name="Thompson R.C."/>
            <person name="Monis P."/>
            <person name="Ryan U."/>
        </authorList>
    </citation>
    <scope>NUCLEOTIDE SEQUENCE [LARGE SCALE GENOMIC DNA]</scope>
    <source>
        <strain evidence="1 2">BAH15c1</strain>
    </source>
</reference>
<dbReference type="VEuPathDB" id="GiardiaDB:QR46_3840"/>
<organism evidence="1 2">
    <name type="scientific">Giardia duodenalis assemblage B</name>
    <dbReference type="NCBI Taxonomy" id="1394984"/>
    <lineage>
        <taxon>Eukaryota</taxon>
        <taxon>Metamonada</taxon>
        <taxon>Diplomonadida</taxon>
        <taxon>Hexamitidae</taxon>
        <taxon>Giardiinae</taxon>
        <taxon>Giardia</taxon>
    </lineage>
</organism>
<evidence type="ECO:0000313" key="2">
    <source>
        <dbReference type="Proteomes" id="UP000070089"/>
    </source>
</evidence>
<gene>
    <name evidence="1" type="ORF">QR46_3840</name>
</gene>
<accession>A0A132NR39</accession>
<name>A0A132NR39_GIAIN</name>
<comment type="caution">
    <text evidence="1">The sequence shown here is derived from an EMBL/GenBank/DDBJ whole genome shotgun (WGS) entry which is preliminary data.</text>
</comment>
<evidence type="ECO:0000313" key="1">
    <source>
        <dbReference type="EMBL" id="KWX12182.1"/>
    </source>
</evidence>
<dbReference type="Proteomes" id="UP000070089">
    <property type="component" value="Unassembled WGS sequence"/>
</dbReference>
<protein>
    <submittedName>
        <fullName evidence="1">Uncharacterized protein</fullName>
    </submittedName>
</protein>
<proteinExistence type="predicted"/>
<dbReference type="OrthoDB" id="10249319at2759"/>
<dbReference type="AlphaFoldDB" id="A0A132NR39"/>